<protein>
    <recommendedName>
        <fullName evidence="3">SOS response-associated peptidase</fullName>
    </recommendedName>
</protein>
<reference evidence="1 2" key="1">
    <citation type="submission" date="2020-04" db="EMBL/GenBank/DDBJ databases">
        <title>Sphingobium sp. AR-3-1 isolated from Arctic soil.</title>
        <authorList>
            <person name="Dahal R.H."/>
            <person name="Chaudhary D.K."/>
        </authorList>
    </citation>
    <scope>NUCLEOTIDE SEQUENCE [LARGE SCALE GENOMIC DNA]</scope>
    <source>
        <strain evidence="1 2">AR-3-1</strain>
    </source>
</reference>
<evidence type="ECO:0008006" key="3">
    <source>
        <dbReference type="Google" id="ProtNLM"/>
    </source>
</evidence>
<dbReference type="Proteomes" id="UP000519023">
    <property type="component" value="Unassembled WGS sequence"/>
</dbReference>
<proteinExistence type="predicted"/>
<dbReference type="SUPFAM" id="SSF143081">
    <property type="entry name" value="BB1717-like"/>
    <property type="match status" value="1"/>
</dbReference>
<name>A0A7X9X0K5_9SPHN</name>
<comment type="caution">
    <text evidence="1">The sequence shown here is derived from an EMBL/GenBank/DDBJ whole genome shotgun (WGS) entry which is preliminary data.</text>
</comment>
<dbReference type="InterPro" id="IPR036590">
    <property type="entry name" value="SRAP-like"/>
</dbReference>
<dbReference type="AlphaFoldDB" id="A0A7X9X0K5"/>
<accession>A0A7X9X0K5</accession>
<evidence type="ECO:0000313" key="2">
    <source>
        <dbReference type="Proteomes" id="UP000519023"/>
    </source>
</evidence>
<evidence type="ECO:0000313" key="1">
    <source>
        <dbReference type="EMBL" id="NML13294.1"/>
    </source>
</evidence>
<gene>
    <name evidence="1" type="ORF">HHL08_24830</name>
</gene>
<keyword evidence="2" id="KW-1185">Reference proteome</keyword>
<organism evidence="1 2">
    <name type="scientific">Sphingobium psychrophilum</name>
    <dbReference type="NCBI Taxonomy" id="2728834"/>
    <lineage>
        <taxon>Bacteria</taxon>
        <taxon>Pseudomonadati</taxon>
        <taxon>Pseudomonadota</taxon>
        <taxon>Alphaproteobacteria</taxon>
        <taxon>Sphingomonadales</taxon>
        <taxon>Sphingomonadaceae</taxon>
        <taxon>Sphingobium</taxon>
    </lineage>
</organism>
<dbReference type="EMBL" id="JABBFV010000053">
    <property type="protein sequence ID" value="NML13294.1"/>
    <property type="molecule type" value="Genomic_DNA"/>
</dbReference>
<sequence length="82" mass="9731">MQEKRAINVWNLARSFWKSMLGLTCKPNELVTPLRPKAMSVVLEPALYEDWLSTDYLSARAMVRKRRRKLSITHKWSDARFH</sequence>